<reference evidence="1 2" key="1">
    <citation type="submission" date="2019-06" db="EMBL/GenBank/DDBJ databases">
        <title>Complete genome of Dickeya zeae PL65.</title>
        <authorList>
            <person name="Boluk G."/>
            <person name="Arif M."/>
        </authorList>
    </citation>
    <scope>NUCLEOTIDE SEQUENCE [LARGE SCALE GENOMIC DNA]</scope>
    <source>
        <strain evidence="1 2">PL65</strain>
    </source>
</reference>
<evidence type="ECO:0008006" key="3">
    <source>
        <dbReference type="Google" id="ProtNLM"/>
    </source>
</evidence>
<dbReference type="RefSeq" id="WP_220177318.1">
    <property type="nucleotide sequence ID" value="NZ_CP040817.1"/>
</dbReference>
<proteinExistence type="predicted"/>
<organism evidence="1 2">
    <name type="scientific">Dickeya zeae</name>
    <dbReference type="NCBI Taxonomy" id="204042"/>
    <lineage>
        <taxon>Bacteria</taxon>
        <taxon>Pseudomonadati</taxon>
        <taxon>Pseudomonadota</taxon>
        <taxon>Gammaproteobacteria</taxon>
        <taxon>Enterobacterales</taxon>
        <taxon>Pectobacteriaceae</taxon>
        <taxon>Dickeya</taxon>
    </lineage>
</organism>
<gene>
    <name evidence="1" type="ORF">FGI21_18170</name>
</gene>
<sequence>MFEVFLVFLIDDFIIFLLAIRRLYMTLGRSISLLLPLIFLSSHAIGAAKSFDGITCKSDIPSALIGRHMPNESTVATEERYKSIDLKDLGTYGMESDGDPWSLESWQICGREYFLLDRREIVKDVLSSPSPKENPKAQIVSCVVDGSNSHDTFVTFIPSEEKPWPRTVEHAWRINDKTVKFSKVEGKEIVCNP</sequence>
<accession>A0ABX8W0H4</accession>
<protein>
    <recommendedName>
        <fullName evidence="3">Ig-like domain-containing protein</fullName>
    </recommendedName>
</protein>
<keyword evidence="2" id="KW-1185">Reference proteome</keyword>
<evidence type="ECO:0000313" key="2">
    <source>
        <dbReference type="Proteomes" id="UP000824976"/>
    </source>
</evidence>
<evidence type="ECO:0000313" key="1">
    <source>
        <dbReference type="EMBL" id="QYM93659.1"/>
    </source>
</evidence>
<dbReference type="EMBL" id="CP040817">
    <property type="protein sequence ID" value="QYM93659.1"/>
    <property type="molecule type" value="Genomic_DNA"/>
</dbReference>
<name>A0ABX8W0H4_9GAMM</name>
<dbReference type="Proteomes" id="UP000824976">
    <property type="component" value="Chromosome"/>
</dbReference>